<reference evidence="14 15" key="1">
    <citation type="submission" date="2018-08" db="EMBL/GenBank/DDBJ databases">
        <title>A genome reference for cultivated species of the human gut microbiota.</title>
        <authorList>
            <person name="Zou Y."/>
            <person name="Xue W."/>
            <person name="Luo G."/>
        </authorList>
    </citation>
    <scope>NUCLEOTIDE SEQUENCE [LARGE SCALE GENOMIC DNA]</scope>
    <source>
        <strain evidence="14 15">AM22-1</strain>
    </source>
</reference>
<dbReference type="Gene3D" id="2.170.130.10">
    <property type="entry name" value="TonB-dependent receptor, plug domain"/>
    <property type="match status" value="1"/>
</dbReference>
<dbReference type="GO" id="GO:0015344">
    <property type="term" value="F:siderophore uptake transmembrane transporter activity"/>
    <property type="evidence" value="ECO:0007669"/>
    <property type="project" value="TreeGrafter"/>
</dbReference>
<comment type="similarity">
    <text evidence="10 11">Belongs to the TonB-dependent receptor family.</text>
</comment>
<dbReference type="SUPFAM" id="SSF56935">
    <property type="entry name" value="Porins"/>
    <property type="match status" value="1"/>
</dbReference>
<name>A0A3R6DU00_9BACT</name>
<evidence type="ECO:0000256" key="10">
    <source>
        <dbReference type="PROSITE-ProRule" id="PRU01360"/>
    </source>
</evidence>
<dbReference type="InterPro" id="IPR037066">
    <property type="entry name" value="Plug_dom_sf"/>
</dbReference>
<dbReference type="RefSeq" id="WP_118201456.1">
    <property type="nucleotide sequence ID" value="NZ_QRIE01000070.1"/>
</dbReference>
<comment type="subcellular location">
    <subcellularLocation>
        <location evidence="1 10">Cell outer membrane</location>
        <topology evidence="1 10">Multi-pass membrane protein</topology>
    </subcellularLocation>
</comment>
<keyword evidence="9 10" id="KW-0998">Cell outer membrane</keyword>
<dbReference type="InterPro" id="IPR039426">
    <property type="entry name" value="TonB-dep_rcpt-like"/>
</dbReference>
<keyword evidence="4 10" id="KW-0812">Transmembrane</keyword>
<keyword evidence="6 11" id="KW-0798">TonB box</keyword>
<dbReference type="Pfam" id="PF07715">
    <property type="entry name" value="Plug"/>
    <property type="match status" value="1"/>
</dbReference>
<keyword evidence="8 14" id="KW-0675">Receptor</keyword>
<evidence type="ECO:0000256" key="6">
    <source>
        <dbReference type="ARBA" id="ARBA00023077"/>
    </source>
</evidence>
<dbReference type="Pfam" id="PF00593">
    <property type="entry name" value="TonB_dep_Rec_b-barrel"/>
    <property type="match status" value="1"/>
</dbReference>
<keyword evidence="3 10" id="KW-1134">Transmembrane beta strand</keyword>
<dbReference type="GO" id="GO:0009279">
    <property type="term" value="C:cell outer membrane"/>
    <property type="evidence" value="ECO:0007669"/>
    <property type="project" value="UniProtKB-SubCell"/>
</dbReference>
<dbReference type="InterPro" id="IPR000531">
    <property type="entry name" value="Beta-barrel_TonB"/>
</dbReference>
<evidence type="ECO:0000256" key="7">
    <source>
        <dbReference type="ARBA" id="ARBA00023136"/>
    </source>
</evidence>
<evidence type="ECO:0000256" key="5">
    <source>
        <dbReference type="ARBA" id="ARBA00022729"/>
    </source>
</evidence>
<evidence type="ECO:0000256" key="4">
    <source>
        <dbReference type="ARBA" id="ARBA00022692"/>
    </source>
</evidence>
<keyword evidence="5" id="KW-0732">Signal</keyword>
<proteinExistence type="inferred from homology"/>
<evidence type="ECO:0000256" key="1">
    <source>
        <dbReference type="ARBA" id="ARBA00004571"/>
    </source>
</evidence>
<dbReference type="PROSITE" id="PS52016">
    <property type="entry name" value="TONB_DEPENDENT_REC_3"/>
    <property type="match status" value="1"/>
</dbReference>
<keyword evidence="7 10" id="KW-0472">Membrane</keyword>
<evidence type="ECO:0000313" key="15">
    <source>
        <dbReference type="Proteomes" id="UP000286501"/>
    </source>
</evidence>
<dbReference type="AlphaFoldDB" id="A0A3R6DU00"/>
<feature type="domain" description="TonB-dependent receptor-like beta-barrel" evidence="12">
    <location>
        <begin position="244"/>
        <end position="657"/>
    </location>
</feature>
<dbReference type="Gene3D" id="2.40.170.20">
    <property type="entry name" value="TonB-dependent receptor, beta-barrel domain"/>
    <property type="match status" value="1"/>
</dbReference>
<evidence type="ECO:0000313" key="14">
    <source>
        <dbReference type="EMBL" id="RHG63576.1"/>
    </source>
</evidence>
<dbReference type="EMBL" id="QRIN01000064">
    <property type="protein sequence ID" value="RHG63576.1"/>
    <property type="molecule type" value="Genomic_DNA"/>
</dbReference>
<dbReference type="InterPro" id="IPR012910">
    <property type="entry name" value="Plug_dom"/>
</dbReference>
<protein>
    <submittedName>
        <fullName evidence="14">TonB-dependent receptor</fullName>
    </submittedName>
</protein>
<evidence type="ECO:0000256" key="2">
    <source>
        <dbReference type="ARBA" id="ARBA00022448"/>
    </source>
</evidence>
<dbReference type="PANTHER" id="PTHR30069">
    <property type="entry name" value="TONB-DEPENDENT OUTER MEMBRANE RECEPTOR"/>
    <property type="match status" value="1"/>
</dbReference>
<evidence type="ECO:0000256" key="11">
    <source>
        <dbReference type="RuleBase" id="RU003357"/>
    </source>
</evidence>
<sequence length="685" mass="76027">MYKTIFNKRNSLKFNRFSNKNYSLFAVLGREVLVGALSVATLSHAKAAGVSTEGAKVDSTLYKGGKAYELDAVSVTGSRAPMTVEQSPKIVSVITRDDIHRAAAQTINDVLKLATGVDVRQRGGFGVQTDISINGGTFDQITILLNGVNISNPQTGHNASDFPVALADIDHIEVLEGAASRLFGTSAFNGAINIVTKKAKSEGVSASIEGGSFGSFGAQGRIQTAFETGKWTQAYSVSGGYKRSDGGTENSDFEKGQGYGNLSFSYDQRFDIIAQVGIATQSYGANTFYSAKYNNQYEKTDHGLASLNLSLHNQEKTWEIAPQFYYNKFKDHYQLIRGKAGAAAGENYHDLDVYGGGLNANVAWALGKTAVGFDISKECIYSTALGEELAEKDYKDISGSDRQYTRKGERTNTNIMLEHNFIFGGFTLSAGVLANKNTGLDNDFRFYPGVDMSYRPNDNWKFYASWNKALRMPTYTDLYISNAVQQGDLTLNPEKNSTFKVGTQYRQTGFAATVSGFYAHGTNMIDWVQTSVTELNDSKYHVMNIGKLNNMGYNVDATIYMRELVPNSFITRIKLGYAYIYQDHKTETNILKSLYALEYLKHKAVFGLDHQIWSKLSASWSVRWQQRMNGYHPYTKVDCKLMWDEKKYNIFVKADNITCHRYYDLTAVKQPGLWIMAGASVNLGR</sequence>
<evidence type="ECO:0000259" key="12">
    <source>
        <dbReference type="Pfam" id="PF00593"/>
    </source>
</evidence>
<evidence type="ECO:0000256" key="9">
    <source>
        <dbReference type="ARBA" id="ARBA00023237"/>
    </source>
</evidence>
<dbReference type="Proteomes" id="UP000286501">
    <property type="component" value="Unassembled WGS sequence"/>
</dbReference>
<comment type="caution">
    <text evidence="14">The sequence shown here is derived from an EMBL/GenBank/DDBJ whole genome shotgun (WGS) entry which is preliminary data.</text>
</comment>
<feature type="domain" description="TonB-dependent receptor plug" evidence="13">
    <location>
        <begin position="84"/>
        <end position="191"/>
    </location>
</feature>
<accession>A0A3R6DU00</accession>
<evidence type="ECO:0000259" key="13">
    <source>
        <dbReference type="Pfam" id="PF07715"/>
    </source>
</evidence>
<dbReference type="PANTHER" id="PTHR30069:SF29">
    <property type="entry name" value="HEMOGLOBIN AND HEMOGLOBIN-HAPTOGLOBIN-BINDING PROTEIN 1-RELATED"/>
    <property type="match status" value="1"/>
</dbReference>
<dbReference type="InterPro" id="IPR036942">
    <property type="entry name" value="Beta-barrel_TonB_sf"/>
</dbReference>
<organism evidence="14 15">
    <name type="scientific">Segatella copri</name>
    <dbReference type="NCBI Taxonomy" id="165179"/>
    <lineage>
        <taxon>Bacteria</taxon>
        <taxon>Pseudomonadati</taxon>
        <taxon>Bacteroidota</taxon>
        <taxon>Bacteroidia</taxon>
        <taxon>Bacteroidales</taxon>
        <taxon>Prevotellaceae</taxon>
        <taxon>Segatella</taxon>
    </lineage>
</organism>
<gene>
    <name evidence="14" type="ORF">DW250_12745</name>
</gene>
<dbReference type="GO" id="GO:0044718">
    <property type="term" value="P:siderophore transmembrane transport"/>
    <property type="evidence" value="ECO:0007669"/>
    <property type="project" value="TreeGrafter"/>
</dbReference>
<keyword evidence="2 10" id="KW-0813">Transport</keyword>
<evidence type="ECO:0000256" key="3">
    <source>
        <dbReference type="ARBA" id="ARBA00022452"/>
    </source>
</evidence>
<evidence type="ECO:0000256" key="8">
    <source>
        <dbReference type="ARBA" id="ARBA00023170"/>
    </source>
</evidence>